<organism evidence="1 2">
    <name type="scientific">Luteolibacter pohnpeiensis</name>
    <dbReference type="NCBI Taxonomy" id="454153"/>
    <lineage>
        <taxon>Bacteria</taxon>
        <taxon>Pseudomonadati</taxon>
        <taxon>Verrucomicrobiota</taxon>
        <taxon>Verrucomicrobiia</taxon>
        <taxon>Verrucomicrobiales</taxon>
        <taxon>Verrucomicrobiaceae</taxon>
        <taxon>Luteolibacter</taxon>
    </lineage>
</organism>
<protein>
    <submittedName>
        <fullName evidence="1">Uncharacterized protein</fullName>
    </submittedName>
</protein>
<dbReference type="Proteomes" id="UP000603141">
    <property type="component" value="Unassembled WGS sequence"/>
</dbReference>
<reference evidence="1" key="1">
    <citation type="submission" date="2021-01" db="EMBL/GenBank/DDBJ databases">
        <title>Modified the classification status of verrucomicrobia.</title>
        <authorList>
            <person name="Feng X."/>
        </authorList>
    </citation>
    <scope>NUCLEOTIDE SEQUENCE</scope>
    <source>
        <strain evidence="1">KCTC 22041</strain>
    </source>
</reference>
<comment type="caution">
    <text evidence="1">The sequence shown here is derived from an EMBL/GenBank/DDBJ whole genome shotgun (WGS) entry which is preliminary data.</text>
</comment>
<keyword evidence="2" id="KW-1185">Reference proteome</keyword>
<sequence>MSPEPTPLNPSQAVERIREIIVGRHLERLEERVARLESSAATPMFSTPMAGHLSGLDGRTSLVEQSLRQLIDETRQEVRQSHLIQQTEIQRIAAQIQEIHQTRSAEISPEYTQKLEHQITQWLTGWQHAFQRHMDQRDQQIQQRIETHLEESRHLTQQKIDALQESIPDRAQIEAHFGRIAAAAKALAECASAPIFTKSTETPLQ</sequence>
<evidence type="ECO:0000313" key="2">
    <source>
        <dbReference type="Proteomes" id="UP000603141"/>
    </source>
</evidence>
<proteinExistence type="predicted"/>
<evidence type="ECO:0000313" key="1">
    <source>
        <dbReference type="EMBL" id="MBK1882976.1"/>
    </source>
</evidence>
<dbReference type="RefSeq" id="WP_200270635.1">
    <property type="nucleotide sequence ID" value="NZ_JAENIJ010000016.1"/>
</dbReference>
<accession>A0A934S8U9</accession>
<dbReference type="EMBL" id="JAENIJ010000016">
    <property type="protein sequence ID" value="MBK1882976.1"/>
    <property type="molecule type" value="Genomic_DNA"/>
</dbReference>
<gene>
    <name evidence="1" type="ORF">JIN85_11155</name>
</gene>
<name>A0A934S8U9_9BACT</name>
<dbReference type="AlphaFoldDB" id="A0A934S8U9"/>